<keyword evidence="5" id="KW-1185">Reference proteome</keyword>
<evidence type="ECO:0000259" key="3">
    <source>
        <dbReference type="Pfam" id="PF20235"/>
    </source>
</evidence>
<dbReference type="Proteomes" id="UP001054889">
    <property type="component" value="Unassembled WGS sequence"/>
</dbReference>
<dbReference type="Pfam" id="PF12274">
    <property type="entry name" value="DUF3615"/>
    <property type="match status" value="1"/>
</dbReference>
<sequence length="637" mass="70978">MIQRSFDGLVAFLTTLFPYLPRAEATAYLDAANADPLVAAHLIIKRRGMQRFGFCSGTTVAAVETAVRCAALASKHPDPEKLVVGWKLVSPHLRELASTPNLASLILCVRTLTTVIMDCSDSGTVNKAPNLELEQSWELAGSSSRRVSNRRIPKSLLPPVRAAMKRMLLATIHGFYLQALAKLPTTELRSRYHRSLLQGGYCYGPLRPVSNIIVNTLWHEQNFPMARGKKITLHMISTTNCLWRVAVRSLYGLVSFLCTRYPRLTPDQALRRLLAAEADLRVADPHLFSGMPFDADGSSNLSFSSCLCLPRWFEGKATPSVGVREAYGAAAAAAFHTNPRAQQELLGSPDAVAKLKIASSSVLLETGCDGPLSSMDLAVVSKMLLHCPSSSLDTTNRQEKPTPKVLTKEAYGQVYMCNRKFWDQHKRVVCKVKAALDAYNKDKLKVSQYRLHIICGVNELVSGPEFSSDPEVKGYNQWTPHKYHHCHVNFLATCQGSRSGDGTSPSPVLFFAECSNHGIDEESWCVPVIPSHPDAEQVRCIYCEKQDCNRIVHPTMTSFHGRDVEFEKVLRGEPLFHGSDKQHYTNDRIVRKNQSNLDWAHLQEDDDAIYVINDCVIADDVGDDKMAYLYRRPFQIS</sequence>
<dbReference type="AlphaFoldDB" id="A0AAV5CSL7"/>
<evidence type="ECO:0000313" key="5">
    <source>
        <dbReference type="Proteomes" id="UP001054889"/>
    </source>
</evidence>
<dbReference type="PANTHER" id="PTHR33120">
    <property type="entry name" value="EXPRESSED PROTEIN-RELATED"/>
    <property type="match status" value="1"/>
</dbReference>
<feature type="domain" description="PIR2-like helical" evidence="3">
    <location>
        <begin position="2"/>
        <end position="43"/>
    </location>
</feature>
<reference evidence="4" key="2">
    <citation type="submission" date="2021-12" db="EMBL/GenBank/DDBJ databases">
        <title>Resequencing data analysis of finger millet.</title>
        <authorList>
            <person name="Hatakeyama M."/>
            <person name="Aluri S."/>
            <person name="Balachadran M.T."/>
            <person name="Sivarajan S.R."/>
            <person name="Poveda L."/>
            <person name="Shimizu-Inatsugi R."/>
            <person name="Schlapbach R."/>
            <person name="Sreeman S.M."/>
            <person name="Shimizu K.K."/>
        </authorList>
    </citation>
    <scope>NUCLEOTIDE SEQUENCE</scope>
</reference>
<dbReference type="InterPro" id="IPR022059">
    <property type="entry name" value="DUF3615"/>
</dbReference>
<feature type="domain" description="DUF3615" evidence="2">
    <location>
        <begin position="432"/>
        <end position="554"/>
    </location>
</feature>
<accession>A0AAV5CSL7</accession>
<dbReference type="PANTHER" id="PTHR33120:SF57">
    <property type="entry name" value="PIR2-LIKE HELICAL DOMAIN-CONTAINING PROTEIN"/>
    <property type="match status" value="1"/>
</dbReference>
<keyword evidence="1" id="KW-0732">Signal</keyword>
<dbReference type="EMBL" id="BQKI01000008">
    <property type="protein sequence ID" value="GJN00990.1"/>
    <property type="molecule type" value="Genomic_DNA"/>
</dbReference>
<name>A0AAV5CSL7_ELECO</name>
<feature type="signal peptide" evidence="1">
    <location>
        <begin position="1"/>
        <end position="25"/>
    </location>
</feature>
<evidence type="ECO:0000259" key="2">
    <source>
        <dbReference type="Pfam" id="PF12274"/>
    </source>
</evidence>
<comment type="caution">
    <text evidence="4">The sequence shown here is derived from an EMBL/GenBank/DDBJ whole genome shotgun (WGS) entry which is preliminary data.</text>
</comment>
<proteinExistence type="predicted"/>
<dbReference type="InterPro" id="IPR046527">
    <property type="entry name" value="PIR2-like_helical"/>
</dbReference>
<feature type="domain" description="PIR2-like helical" evidence="3">
    <location>
        <begin position="171"/>
        <end position="286"/>
    </location>
</feature>
<protein>
    <submittedName>
        <fullName evidence="4">Uncharacterized protein</fullName>
    </submittedName>
</protein>
<gene>
    <name evidence="4" type="primary">ga18220</name>
    <name evidence="4" type="ORF">PR202_ga18220</name>
</gene>
<organism evidence="4 5">
    <name type="scientific">Eleusine coracana subsp. coracana</name>
    <dbReference type="NCBI Taxonomy" id="191504"/>
    <lineage>
        <taxon>Eukaryota</taxon>
        <taxon>Viridiplantae</taxon>
        <taxon>Streptophyta</taxon>
        <taxon>Embryophyta</taxon>
        <taxon>Tracheophyta</taxon>
        <taxon>Spermatophyta</taxon>
        <taxon>Magnoliopsida</taxon>
        <taxon>Liliopsida</taxon>
        <taxon>Poales</taxon>
        <taxon>Poaceae</taxon>
        <taxon>PACMAD clade</taxon>
        <taxon>Chloridoideae</taxon>
        <taxon>Cynodonteae</taxon>
        <taxon>Eleusininae</taxon>
        <taxon>Eleusine</taxon>
    </lineage>
</organism>
<dbReference type="Pfam" id="PF20235">
    <property type="entry name" value="PIR2-like_helical"/>
    <property type="match status" value="2"/>
</dbReference>
<evidence type="ECO:0000256" key="1">
    <source>
        <dbReference type="SAM" id="SignalP"/>
    </source>
</evidence>
<feature type="chain" id="PRO_5043517679" evidence="1">
    <location>
        <begin position="26"/>
        <end position="637"/>
    </location>
</feature>
<reference evidence="4" key="1">
    <citation type="journal article" date="2018" name="DNA Res.">
        <title>Multiple hybrid de novo genome assembly of finger millet, an orphan allotetraploid crop.</title>
        <authorList>
            <person name="Hatakeyama M."/>
            <person name="Aluri S."/>
            <person name="Balachadran M.T."/>
            <person name="Sivarajan S.R."/>
            <person name="Patrignani A."/>
            <person name="Gruter S."/>
            <person name="Poveda L."/>
            <person name="Shimizu-Inatsugi R."/>
            <person name="Baeten J."/>
            <person name="Francoijs K.J."/>
            <person name="Nataraja K.N."/>
            <person name="Reddy Y.A.N."/>
            <person name="Phadnis S."/>
            <person name="Ravikumar R.L."/>
            <person name="Schlapbach R."/>
            <person name="Sreeman S.M."/>
            <person name="Shimizu K.K."/>
        </authorList>
    </citation>
    <scope>NUCLEOTIDE SEQUENCE</scope>
</reference>
<evidence type="ECO:0000313" key="4">
    <source>
        <dbReference type="EMBL" id="GJN00990.1"/>
    </source>
</evidence>